<dbReference type="KEGG" id="rai:RA0C_0179"/>
<organism evidence="1 2">
    <name type="scientific">Riemerella anatipestifer (strain ATCC 11845 / DSM 15868 / JCM 9532 / NCTC 11014)</name>
    <dbReference type="NCBI Taxonomy" id="693978"/>
    <lineage>
        <taxon>Bacteria</taxon>
        <taxon>Pseudomonadati</taxon>
        <taxon>Bacteroidota</taxon>
        <taxon>Flavobacteriia</taxon>
        <taxon>Flavobacteriales</taxon>
        <taxon>Weeksellaceae</taxon>
        <taxon>Riemerella</taxon>
    </lineage>
</organism>
<dbReference type="EMBL" id="CP003388">
    <property type="protein sequence ID" value="AFD55193.1"/>
    <property type="molecule type" value="Genomic_DNA"/>
</dbReference>
<gene>
    <name evidence="1" type="ORF">RA0C_0179</name>
</gene>
<protein>
    <submittedName>
        <fullName evidence="1">Uncharacterized protein</fullName>
    </submittedName>
</protein>
<evidence type="ECO:0000313" key="1">
    <source>
        <dbReference type="EMBL" id="AFD55193.1"/>
    </source>
</evidence>
<evidence type="ECO:0000313" key="2">
    <source>
        <dbReference type="Proteomes" id="UP000010093"/>
    </source>
</evidence>
<name>H8MBM9_RIEAD</name>
<dbReference type="GeneID" id="93719150"/>
<dbReference type="AlphaFoldDB" id="H8MBM9"/>
<dbReference type="HOGENOM" id="CLU_3295751_0_0_10"/>
<dbReference type="PATRIC" id="fig|693978.17.peg.187"/>
<dbReference type="Proteomes" id="UP000010093">
    <property type="component" value="Chromosome"/>
</dbReference>
<proteinExistence type="predicted"/>
<dbReference type="RefSeq" id="WP_004917943.1">
    <property type="nucleotide sequence ID" value="NC_014738.1"/>
</dbReference>
<sequence length="40" mass="4889">MTLIKINNQNGYWLINGKKYQEATEFEKDILDYFFKKSKK</sequence>
<accession>H8MBM9</accession>
<reference evidence="1 2" key="1">
    <citation type="journal article" date="2012" name="J. Bacteriol.">
        <title>Complete genome sequence of Riemerella anatipestifer reference strain.</title>
        <authorList>
            <person name="Wang X."/>
            <person name="Zhu D."/>
            <person name="Wang M."/>
            <person name="Cheng A."/>
            <person name="Jia R."/>
            <person name="Zhou Y."/>
            <person name="Chen Z."/>
            <person name="Luo Q."/>
            <person name="Liu F."/>
            <person name="Wang Y."/>
            <person name="Chen X.Y."/>
        </authorList>
    </citation>
    <scope>NUCLEOTIDE SEQUENCE [LARGE SCALE GENOMIC DNA]</scope>
    <source>
        <strain evidence="2">DSM 15868</strain>
    </source>
</reference>